<dbReference type="InterPro" id="IPR012902">
    <property type="entry name" value="N_methyl_site"/>
</dbReference>
<proteinExistence type="predicted"/>
<dbReference type="Proteomes" id="UP000503640">
    <property type="component" value="Unassembled WGS sequence"/>
</dbReference>
<keyword evidence="1" id="KW-0472">Membrane</keyword>
<reference evidence="3" key="1">
    <citation type="journal article" date="2020" name="Appl. Environ. Microbiol.">
        <title>Diazotrophic Anaeromyxobacter Isolates from Soils.</title>
        <authorList>
            <person name="Masuda Y."/>
            <person name="Yamanaka H."/>
            <person name="Xu Z.X."/>
            <person name="Shiratori Y."/>
            <person name="Aono T."/>
            <person name="Amachi S."/>
            <person name="Senoo K."/>
            <person name="Itoh H."/>
        </authorList>
    </citation>
    <scope>NUCLEOTIDE SEQUENCE [LARGE SCALE GENOMIC DNA]</scope>
    <source>
        <strain evidence="3">R267</strain>
    </source>
</reference>
<gene>
    <name evidence="2" type="ORF">AMYX_04010</name>
</gene>
<evidence type="ECO:0000313" key="3">
    <source>
        <dbReference type="Proteomes" id="UP000503640"/>
    </source>
</evidence>
<keyword evidence="3" id="KW-1185">Reference proteome</keyword>
<comment type="caution">
    <text evidence="2">The sequence shown here is derived from an EMBL/GenBank/DDBJ whole genome shotgun (WGS) entry which is preliminary data.</text>
</comment>
<name>A0A7I9VHQ5_9BACT</name>
<keyword evidence="1" id="KW-1133">Transmembrane helix</keyword>
<organism evidence="2 3">
    <name type="scientific">Anaeromyxobacter diazotrophicus</name>
    <dbReference type="NCBI Taxonomy" id="2590199"/>
    <lineage>
        <taxon>Bacteria</taxon>
        <taxon>Pseudomonadati</taxon>
        <taxon>Myxococcota</taxon>
        <taxon>Myxococcia</taxon>
        <taxon>Myxococcales</taxon>
        <taxon>Cystobacterineae</taxon>
        <taxon>Anaeromyxobacteraceae</taxon>
        <taxon>Anaeromyxobacter</taxon>
    </lineage>
</organism>
<dbReference type="Pfam" id="PF07963">
    <property type="entry name" value="N_methyl"/>
    <property type="match status" value="1"/>
</dbReference>
<accession>A0A7I9VHQ5</accession>
<dbReference type="EMBL" id="BJTG01000001">
    <property type="protein sequence ID" value="GEJ55660.1"/>
    <property type="molecule type" value="Genomic_DNA"/>
</dbReference>
<dbReference type="AlphaFoldDB" id="A0A7I9VHQ5"/>
<protein>
    <recommendedName>
        <fullName evidence="4">Prepilin-type N-terminal cleavage/methylation domain-containing protein</fullName>
    </recommendedName>
</protein>
<evidence type="ECO:0000256" key="1">
    <source>
        <dbReference type="SAM" id="Phobius"/>
    </source>
</evidence>
<keyword evidence="1" id="KW-0812">Transmembrane</keyword>
<dbReference type="PROSITE" id="PS00409">
    <property type="entry name" value="PROKAR_NTER_METHYL"/>
    <property type="match status" value="1"/>
</dbReference>
<evidence type="ECO:0000313" key="2">
    <source>
        <dbReference type="EMBL" id="GEJ55660.1"/>
    </source>
</evidence>
<sequence>MAPMRSHHPHGFSLVEVTIAMALLVIGAVGALGIASQSVKMNEDGRRITRAAALAQDLVANINLWAYDDPRLTNALPANDTDLGDGTLAFEAAGAPPADHGEVDLTAGGAVWLGVPQAEFAAAGYERYWNVSESDDWNGNTVPDAKRIAVIVRWPQGGGFRRLVLFTTKVNPADAQ</sequence>
<feature type="transmembrane region" description="Helical" evidence="1">
    <location>
        <begin position="12"/>
        <end position="35"/>
    </location>
</feature>
<dbReference type="NCBIfam" id="TIGR02532">
    <property type="entry name" value="IV_pilin_GFxxxE"/>
    <property type="match status" value="1"/>
</dbReference>
<evidence type="ECO:0008006" key="4">
    <source>
        <dbReference type="Google" id="ProtNLM"/>
    </source>
</evidence>